<evidence type="ECO:0000313" key="2">
    <source>
        <dbReference type="EMBL" id="KLK87783.1"/>
    </source>
</evidence>
<dbReference type="AlphaFoldDB" id="A0A0H1QXW1"/>
<accession>A0A0H1QXW1</accession>
<name>A0A0H1QXW1_9EURY</name>
<dbReference type="InterPro" id="IPR055547">
    <property type="entry name" value="DUF7123"/>
</dbReference>
<dbReference type="Pfam" id="PF23438">
    <property type="entry name" value="DUF7123"/>
    <property type="match status" value="1"/>
</dbReference>
<dbReference type="EMBL" id="JXOJ01000004">
    <property type="protein sequence ID" value="KLK87783.1"/>
    <property type="molecule type" value="Genomic_DNA"/>
</dbReference>
<dbReference type="Proteomes" id="UP000035301">
    <property type="component" value="Unassembled WGS sequence"/>
</dbReference>
<comment type="caution">
    <text evidence="2">The sequence shown here is derived from an EMBL/GenBank/DDBJ whole genome shotgun (WGS) entry which is preliminary data.</text>
</comment>
<feature type="domain" description="DUF7123" evidence="1">
    <location>
        <begin position="1"/>
        <end position="79"/>
    </location>
</feature>
<sequence>MSTKDRIKEKYSDTQRKILYHLKSGLRAGKSYFKSKYIATDLGLSAKEVGINLAILSEICDELDIRRWSYSNSTTWRVTSRAS</sequence>
<keyword evidence="3" id="KW-1185">Reference proteome</keyword>
<protein>
    <recommendedName>
        <fullName evidence="1">DUF7123 domain-containing protein</fullName>
    </recommendedName>
</protein>
<dbReference type="STRING" id="1550566.SZ63_09195"/>
<dbReference type="PATRIC" id="fig|1550566.3.peg.1999"/>
<proteinExistence type="predicted"/>
<evidence type="ECO:0000313" key="3">
    <source>
        <dbReference type="Proteomes" id="UP000035301"/>
    </source>
</evidence>
<evidence type="ECO:0000259" key="1">
    <source>
        <dbReference type="Pfam" id="PF23438"/>
    </source>
</evidence>
<gene>
    <name evidence="2" type="ORF">SZ63_09195</name>
</gene>
<reference evidence="2 3" key="1">
    <citation type="journal article" date="2015" name="Int. J. Syst. Evol. Microbiol.">
        <title>Methanoculleus sediminis sp. nov., a methanogen from sediments near a submarine mud volcano.</title>
        <authorList>
            <person name="Chen S.C."/>
            <person name="Chen M.F."/>
            <person name="Lai M.C."/>
            <person name="Weng C.Y."/>
            <person name="Wu S.Y."/>
            <person name="Lin S."/>
            <person name="Yang T.F."/>
            <person name="Chen P.C."/>
        </authorList>
    </citation>
    <scope>NUCLEOTIDE SEQUENCE [LARGE SCALE GENOMIC DNA]</scope>
    <source>
        <strain evidence="2 3">S3Fa</strain>
    </source>
</reference>
<dbReference type="OrthoDB" id="259485at2157"/>
<organism evidence="2 3">
    <name type="scientific">Methanoculleus sediminis</name>
    <dbReference type="NCBI Taxonomy" id="1550566"/>
    <lineage>
        <taxon>Archaea</taxon>
        <taxon>Methanobacteriati</taxon>
        <taxon>Methanobacteriota</taxon>
        <taxon>Stenosarchaea group</taxon>
        <taxon>Methanomicrobia</taxon>
        <taxon>Methanomicrobiales</taxon>
        <taxon>Methanomicrobiaceae</taxon>
        <taxon>Methanoculleus</taxon>
    </lineage>
</organism>
<dbReference type="RefSeq" id="WP_048184491.1">
    <property type="nucleotide sequence ID" value="NZ_JXOJ01000004.1"/>
</dbReference>